<comment type="caution">
    <text evidence="1">The sequence shown here is derived from an EMBL/GenBank/DDBJ whole genome shotgun (WGS) entry which is preliminary data.</text>
</comment>
<evidence type="ECO:0000313" key="2">
    <source>
        <dbReference type="Proteomes" id="UP000821865"/>
    </source>
</evidence>
<dbReference type="Proteomes" id="UP000821865">
    <property type="component" value="Chromosome 10"/>
</dbReference>
<name>A0ACB8DS91_DERSI</name>
<organism evidence="1 2">
    <name type="scientific">Dermacentor silvarum</name>
    <name type="common">Tick</name>
    <dbReference type="NCBI Taxonomy" id="543639"/>
    <lineage>
        <taxon>Eukaryota</taxon>
        <taxon>Metazoa</taxon>
        <taxon>Ecdysozoa</taxon>
        <taxon>Arthropoda</taxon>
        <taxon>Chelicerata</taxon>
        <taxon>Arachnida</taxon>
        <taxon>Acari</taxon>
        <taxon>Parasitiformes</taxon>
        <taxon>Ixodida</taxon>
        <taxon>Ixodoidea</taxon>
        <taxon>Ixodidae</taxon>
        <taxon>Rhipicephalinae</taxon>
        <taxon>Dermacentor</taxon>
    </lineage>
</organism>
<proteinExistence type="predicted"/>
<keyword evidence="2" id="KW-1185">Reference proteome</keyword>
<accession>A0ACB8DS91</accession>
<reference evidence="1" key="1">
    <citation type="submission" date="2020-05" db="EMBL/GenBank/DDBJ databases">
        <title>Large-scale comparative analyses of tick genomes elucidate their genetic diversity and vector capacities.</title>
        <authorList>
            <person name="Jia N."/>
            <person name="Wang J."/>
            <person name="Shi W."/>
            <person name="Du L."/>
            <person name="Sun Y."/>
            <person name="Zhan W."/>
            <person name="Jiang J."/>
            <person name="Wang Q."/>
            <person name="Zhang B."/>
            <person name="Ji P."/>
            <person name="Sakyi L.B."/>
            <person name="Cui X."/>
            <person name="Yuan T."/>
            <person name="Jiang B."/>
            <person name="Yang W."/>
            <person name="Lam T.T.-Y."/>
            <person name="Chang Q."/>
            <person name="Ding S."/>
            <person name="Wang X."/>
            <person name="Zhu J."/>
            <person name="Ruan X."/>
            <person name="Zhao L."/>
            <person name="Wei J."/>
            <person name="Que T."/>
            <person name="Du C."/>
            <person name="Cheng J."/>
            <person name="Dai P."/>
            <person name="Han X."/>
            <person name="Huang E."/>
            <person name="Gao Y."/>
            <person name="Liu J."/>
            <person name="Shao H."/>
            <person name="Ye R."/>
            <person name="Li L."/>
            <person name="Wei W."/>
            <person name="Wang X."/>
            <person name="Wang C."/>
            <person name="Yang T."/>
            <person name="Huo Q."/>
            <person name="Li W."/>
            <person name="Guo W."/>
            <person name="Chen H."/>
            <person name="Zhou L."/>
            <person name="Ni X."/>
            <person name="Tian J."/>
            <person name="Zhou Y."/>
            <person name="Sheng Y."/>
            <person name="Liu T."/>
            <person name="Pan Y."/>
            <person name="Xia L."/>
            <person name="Li J."/>
            <person name="Zhao F."/>
            <person name="Cao W."/>
        </authorList>
    </citation>
    <scope>NUCLEOTIDE SEQUENCE</scope>
    <source>
        <strain evidence="1">Dsil-2018</strain>
    </source>
</reference>
<protein>
    <submittedName>
        <fullName evidence="1">Uncharacterized protein</fullName>
    </submittedName>
</protein>
<dbReference type="EMBL" id="CM023479">
    <property type="protein sequence ID" value="KAH7975216.1"/>
    <property type="molecule type" value="Genomic_DNA"/>
</dbReference>
<evidence type="ECO:0000313" key="1">
    <source>
        <dbReference type="EMBL" id="KAH7975216.1"/>
    </source>
</evidence>
<sequence length="338" mass="37852">MRTPACYAHHDGRCYIRRIRDVSNRHHSSRVQDHSVEDEQDSTELHLLSRYRLEGTSKYGLQHHIALICTSISISFLILKLIVFSAYKEARNSSSTCTTCLAVTLLVAQVLFLVTKCVELEESACFACAVFAHYSFLSTFLWTCVLSFDIWKSLTTIKVFSTSRNTLALYSLLSWGAPLLLVSVALTVDQIAPQSVLSPNYGDPICFIGSFWGLVVYFFLPMASLVLFCLILYFYTVCYIHSTSSAAECADDDSKPRRGNSSQQRTNLALFVRLAIIMGAPWAVALAGSFVHSVIIESIVNVLVGSQGVYLFFVFKDYCYIWSSLRKRIAKTAPRTSS</sequence>
<gene>
    <name evidence="1" type="ORF">HPB49_025135</name>
</gene>